<dbReference type="RefSeq" id="WP_306104258.1">
    <property type="nucleotide sequence ID" value="NZ_CP120983.1"/>
</dbReference>
<feature type="transmembrane region" description="Helical" evidence="2">
    <location>
        <begin position="328"/>
        <end position="345"/>
    </location>
</feature>
<name>A0ABY9JFL8_9ACTN</name>
<keyword evidence="2" id="KW-0472">Membrane</keyword>
<dbReference type="EMBL" id="CP120983">
    <property type="protein sequence ID" value="WLQ66497.1"/>
    <property type="molecule type" value="Genomic_DNA"/>
</dbReference>
<keyword evidence="4" id="KW-0012">Acyltransferase</keyword>
<evidence type="ECO:0000256" key="1">
    <source>
        <dbReference type="SAM" id="MobiDB-lite"/>
    </source>
</evidence>
<feature type="transmembrane region" description="Helical" evidence="2">
    <location>
        <begin position="351"/>
        <end position="372"/>
    </location>
</feature>
<dbReference type="GO" id="GO:0016746">
    <property type="term" value="F:acyltransferase activity"/>
    <property type="evidence" value="ECO:0007669"/>
    <property type="project" value="UniProtKB-KW"/>
</dbReference>
<dbReference type="InterPro" id="IPR002656">
    <property type="entry name" value="Acyl_transf_3_dom"/>
</dbReference>
<feature type="domain" description="Acyltransferase 3" evidence="3">
    <location>
        <begin position="24"/>
        <end position="368"/>
    </location>
</feature>
<evidence type="ECO:0000259" key="3">
    <source>
        <dbReference type="Pfam" id="PF01757"/>
    </source>
</evidence>
<keyword evidence="2" id="KW-1133">Transmembrane helix</keyword>
<accession>A0ABY9JFL8</accession>
<keyword evidence="4" id="KW-0808">Transferase</keyword>
<proteinExistence type="predicted"/>
<reference evidence="4 5" key="1">
    <citation type="submission" date="2023-03" db="EMBL/GenBank/DDBJ databases">
        <title>Isolation and description of six Streptomyces strains from soil environments, able to metabolize different microbial glucans.</title>
        <authorList>
            <person name="Widen T."/>
            <person name="Larsbrink J."/>
        </authorList>
    </citation>
    <scope>NUCLEOTIDE SEQUENCE [LARGE SCALE GENOMIC DNA]</scope>
    <source>
        <strain evidence="4 5">Alt3</strain>
    </source>
</reference>
<feature type="transmembrane region" description="Helical" evidence="2">
    <location>
        <begin position="202"/>
        <end position="219"/>
    </location>
</feature>
<dbReference type="Pfam" id="PF01757">
    <property type="entry name" value="Acyl_transf_3"/>
    <property type="match status" value="1"/>
</dbReference>
<organism evidence="4 5">
    <name type="scientific">Streptomyces glycanivorans</name>
    <dbReference type="NCBI Taxonomy" id="3033808"/>
    <lineage>
        <taxon>Bacteria</taxon>
        <taxon>Bacillati</taxon>
        <taxon>Actinomycetota</taxon>
        <taxon>Actinomycetes</taxon>
        <taxon>Kitasatosporales</taxon>
        <taxon>Streptomycetaceae</taxon>
        <taxon>Streptomyces</taxon>
    </lineage>
</organism>
<feature type="region of interest" description="Disordered" evidence="1">
    <location>
        <begin position="382"/>
        <end position="428"/>
    </location>
</feature>
<keyword evidence="2" id="KW-0812">Transmembrane</keyword>
<evidence type="ECO:0000313" key="4">
    <source>
        <dbReference type="EMBL" id="WLQ66497.1"/>
    </source>
</evidence>
<protein>
    <submittedName>
        <fullName evidence="4">Acyltransferase</fullName>
        <ecNumber evidence="4">2.3.-.-</ecNumber>
    </submittedName>
</protein>
<evidence type="ECO:0000313" key="5">
    <source>
        <dbReference type="Proteomes" id="UP001224433"/>
    </source>
</evidence>
<sequence>MSVPRGLRWSLGSVAELFSGRDNSLGFLRLTLASAVVVSHARILGFGDEEFGHHFSHGQTDLGKLSVYGFFVLSGILVTRSGKRLPLGRFLWHRALRLLPGLWVCLAVTAFLVAPLLYWRQQGGLEGFWGHPEGPLRYMSSNWAVAPLQNDVSGVVATAGESGLAHSPSIDAALWSLRYEVLCYVGVALLALTGALLRARRVVLLVVGVLGLLVVRDALKVPFWSGFDDSDYHTSLELFHFMGRFDPDVVLYLGLAFALGSVIELYRERVPVSDVLGVASALVFLGSLRFGYFFVVGLPAYAYLLLWLAIRLPAPFRRIGARHDYSYGMYIYGFVVQQSLVAVGFTRWGFWPYLGMSLAGALAAAVLSWHVVERPAMRLKDLGSSRSAGRSPTGEGDAARPTVPDPPGGVSSAVTADVSPAEGVGKRA</sequence>
<keyword evidence="5" id="KW-1185">Reference proteome</keyword>
<dbReference type="Proteomes" id="UP001224433">
    <property type="component" value="Chromosome"/>
</dbReference>
<gene>
    <name evidence="4" type="ORF">P8A20_24270</name>
</gene>
<evidence type="ECO:0000256" key="2">
    <source>
        <dbReference type="SAM" id="Phobius"/>
    </source>
</evidence>
<feature type="transmembrane region" description="Helical" evidence="2">
    <location>
        <begin position="95"/>
        <end position="119"/>
    </location>
</feature>
<dbReference type="EC" id="2.3.-.-" evidence="4"/>
<feature type="transmembrane region" description="Helical" evidence="2">
    <location>
        <begin position="177"/>
        <end position="197"/>
    </location>
</feature>